<dbReference type="EC" id="2.3.1.181" evidence="2"/>
<feature type="domain" description="BPL/LPL catalytic" evidence="1">
    <location>
        <begin position="46"/>
        <end position="259"/>
    </location>
</feature>
<dbReference type="Pfam" id="PF21948">
    <property type="entry name" value="LplA-B_cat"/>
    <property type="match status" value="1"/>
</dbReference>
<sequence>MLSEIQWQTAQHREGRASWRLINSGFQSAAANMATDEAIMRSYASKLVPPTIRFYGWQPAAVSIGYFQHGEREINFAACQEQGIDVVRRLTGGRAVLHAKELTYSIIVGEDYPDMPMTITASYRYLSCGLLLGLAKLGLTAEMTKPQAAYAHKIPQPASAACFDAPSHYELTVSQKKLIGSAQVRKHGVILQHGSILLDFSAEQLAGILQVNSEEKEKTCSMLKKRVMDLKTALGRNVTWDEARLAMEAGFAEALGIQLAGGELTAEEKETAGELSVTKYAQDAWTLKR</sequence>
<comment type="caution">
    <text evidence="2">The sequence shown here is derived from an EMBL/GenBank/DDBJ whole genome shotgun (WGS) entry which is preliminary data.</text>
</comment>
<name>A0A645B7Z5_9ZZZZ</name>
<dbReference type="AlphaFoldDB" id="A0A645B7Z5"/>
<gene>
    <name evidence="2" type="primary">lipM_9</name>
    <name evidence="2" type="ORF">SDC9_108395</name>
</gene>
<dbReference type="SUPFAM" id="SSF55681">
    <property type="entry name" value="Class II aaRS and biotin synthetases"/>
    <property type="match status" value="1"/>
</dbReference>
<evidence type="ECO:0000259" key="1">
    <source>
        <dbReference type="PROSITE" id="PS51733"/>
    </source>
</evidence>
<keyword evidence="2" id="KW-0808">Transferase</keyword>
<dbReference type="PROSITE" id="PS51733">
    <property type="entry name" value="BPL_LPL_CATALYTIC"/>
    <property type="match status" value="1"/>
</dbReference>
<accession>A0A645B7Z5</accession>
<organism evidence="2">
    <name type="scientific">bioreactor metagenome</name>
    <dbReference type="NCBI Taxonomy" id="1076179"/>
    <lineage>
        <taxon>unclassified sequences</taxon>
        <taxon>metagenomes</taxon>
        <taxon>ecological metagenomes</taxon>
    </lineage>
</organism>
<dbReference type="EMBL" id="VSSQ01018394">
    <property type="protein sequence ID" value="MPM61535.1"/>
    <property type="molecule type" value="Genomic_DNA"/>
</dbReference>
<dbReference type="PANTHER" id="PTHR43679">
    <property type="entry name" value="OCTANOYLTRANSFERASE LIPM-RELATED"/>
    <property type="match status" value="1"/>
</dbReference>
<proteinExistence type="predicted"/>
<dbReference type="Gene3D" id="3.30.930.10">
    <property type="entry name" value="Bira Bifunctional Protein, Domain 2"/>
    <property type="match status" value="1"/>
</dbReference>
<dbReference type="InterPro" id="IPR004143">
    <property type="entry name" value="BPL_LPL_catalytic"/>
</dbReference>
<dbReference type="PANTHER" id="PTHR43679:SF2">
    <property type="entry name" value="OCTANOYL-[GCVH]:PROTEIN N-OCTANOYLTRANSFERASE"/>
    <property type="match status" value="1"/>
</dbReference>
<dbReference type="InterPro" id="IPR045864">
    <property type="entry name" value="aa-tRNA-synth_II/BPL/LPL"/>
</dbReference>
<keyword evidence="2" id="KW-0012">Acyltransferase</keyword>
<dbReference type="GO" id="GO:0033819">
    <property type="term" value="F:lipoyl(octanoyl) transferase activity"/>
    <property type="evidence" value="ECO:0007669"/>
    <property type="project" value="UniProtKB-EC"/>
</dbReference>
<protein>
    <submittedName>
        <fullName evidence="2">Octanoyltransferase LipM</fullName>
        <ecNumber evidence="2">2.3.1.181</ecNumber>
    </submittedName>
</protein>
<dbReference type="CDD" id="cd16443">
    <property type="entry name" value="LplA"/>
    <property type="match status" value="1"/>
</dbReference>
<dbReference type="InterPro" id="IPR050664">
    <property type="entry name" value="Octanoyltrans_LipM/LipL"/>
</dbReference>
<reference evidence="2" key="1">
    <citation type="submission" date="2019-08" db="EMBL/GenBank/DDBJ databases">
        <authorList>
            <person name="Kucharzyk K."/>
            <person name="Murdoch R.W."/>
            <person name="Higgins S."/>
            <person name="Loffler F."/>
        </authorList>
    </citation>
    <scope>NUCLEOTIDE SEQUENCE</scope>
</reference>
<evidence type="ECO:0000313" key="2">
    <source>
        <dbReference type="EMBL" id="MPM61535.1"/>
    </source>
</evidence>